<proteinExistence type="predicted"/>
<organism evidence="2">
    <name type="scientific">viral metagenome</name>
    <dbReference type="NCBI Taxonomy" id="1070528"/>
    <lineage>
        <taxon>unclassified sequences</taxon>
        <taxon>metagenomes</taxon>
        <taxon>organismal metagenomes</taxon>
    </lineage>
</organism>
<gene>
    <name evidence="1" type="ORF">MM415A02966_0009</name>
    <name evidence="2" type="ORF">MM415B05812_0004</name>
</gene>
<name>A0A6M3LYG0_9ZZZZ</name>
<sequence>MTVKRIVTPNRWIGGTGEQPTEASIPRVRVGDTFYDYDTGLWYITYDGTTWVSKDDPTSGHDITGLVDGVKTVSTAGTDEALAASTAAKLVIVQAQTDNTSLVAVGGTGVDATEATGTGIILYSGDSVAIPCDNLADIFIDALVSGEGVRYAYFT</sequence>
<protein>
    <submittedName>
        <fullName evidence="2">Uncharacterized protein</fullName>
    </submittedName>
</protein>
<dbReference type="EMBL" id="MT141913">
    <property type="protein sequence ID" value="QJA71957.1"/>
    <property type="molecule type" value="Genomic_DNA"/>
</dbReference>
<dbReference type="EMBL" id="MT143541">
    <property type="protein sequence ID" value="QJA97971.1"/>
    <property type="molecule type" value="Genomic_DNA"/>
</dbReference>
<accession>A0A6M3LYG0</accession>
<dbReference type="AlphaFoldDB" id="A0A6M3LYG0"/>
<evidence type="ECO:0000313" key="2">
    <source>
        <dbReference type="EMBL" id="QJA97971.1"/>
    </source>
</evidence>
<reference evidence="2" key="1">
    <citation type="submission" date="2020-03" db="EMBL/GenBank/DDBJ databases">
        <title>The deep terrestrial virosphere.</title>
        <authorList>
            <person name="Holmfeldt K."/>
            <person name="Nilsson E."/>
            <person name="Simone D."/>
            <person name="Lopez-Fernandez M."/>
            <person name="Wu X."/>
            <person name="de Brujin I."/>
            <person name="Lundin D."/>
            <person name="Andersson A."/>
            <person name="Bertilsson S."/>
            <person name="Dopson M."/>
        </authorList>
    </citation>
    <scope>NUCLEOTIDE SEQUENCE</scope>
    <source>
        <strain evidence="1">MM415A02966</strain>
        <strain evidence="2">MM415B05812</strain>
    </source>
</reference>
<evidence type="ECO:0000313" key="1">
    <source>
        <dbReference type="EMBL" id="QJA71957.1"/>
    </source>
</evidence>